<reference evidence="1 2" key="2">
    <citation type="submission" date="2018-03" db="EMBL/GenBank/DDBJ databases">
        <title>Draft genome of Pseudomonas putida strain KH-21-114.</title>
        <authorList>
            <person name="Yoshizawa S."/>
            <person name="Khan N.H."/>
            <person name="Nishimura M."/>
            <person name="Chiura H.X."/>
            <person name="Ogura Y."/>
            <person name="Hayashi T."/>
            <person name="Kogure K."/>
        </authorList>
    </citation>
    <scope>NUCLEOTIDE SEQUENCE [LARGE SCALE GENOMIC DNA]</scope>
    <source>
        <strain evidence="1 2">KH-21-114</strain>
    </source>
</reference>
<evidence type="ECO:0000313" key="1">
    <source>
        <dbReference type="EMBL" id="POG10502.1"/>
    </source>
</evidence>
<dbReference type="RefSeq" id="WP_103447274.1">
    <property type="nucleotide sequence ID" value="NZ_MINH01000019.1"/>
</dbReference>
<dbReference type="EMBL" id="MINH01000019">
    <property type="protein sequence ID" value="POG10502.1"/>
    <property type="molecule type" value="Genomic_DNA"/>
</dbReference>
<comment type="caution">
    <text evidence="1">The sequence shown here is derived from an EMBL/GenBank/DDBJ whole genome shotgun (WGS) entry which is preliminary data.</text>
</comment>
<accession>A0A2S3X4K0</accession>
<dbReference type="AlphaFoldDB" id="A0A2S3X4K0"/>
<organism evidence="1 2">
    <name type="scientific">Pseudomonas putida</name>
    <name type="common">Arthrobacter siderocapsulatus</name>
    <dbReference type="NCBI Taxonomy" id="303"/>
    <lineage>
        <taxon>Bacteria</taxon>
        <taxon>Pseudomonadati</taxon>
        <taxon>Pseudomonadota</taxon>
        <taxon>Gammaproteobacteria</taxon>
        <taxon>Pseudomonadales</taxon>
        <taxon>Pseudomonadaceae</taxon>
        <taxon>Pseudomonas</taxon>
    </lineage>
</organism>
<reference evidence="1 2" key="1">
    <citation type="submission" date="2016-08" db="EMBL/GenBank/DDBJ databases">
        <authorList>
            <person name="Seilhamer J.J."/>
        </authorList>
    </citation>
    <scope>NUCLEOTIDE SEQUENCE [LARGE SCALE GENOMIC DNA]</scope>
    <source>
        <strain evidence="1 2">KH-21-114</strain>
    </source>
</reference>
<dbReference type="Proteomes" id="UP000237230">
    <property type="component" value="Unassembled WGS sequence"/>
</dbReference>
<protein>
    <submittedName>
        <fullName evidence="1">Uncharacterized protein</fullName>
    </submittedName>
</protein>
<gene>
    <name evidence="1" type="ORF">BGP84_12480</name>
</gene>
<sequence>MNAHLWEKVSAYVSESRNLAKLARAELRHLSDAQASSISEIRQHQQVQLQRLVSQSAGEVGLSDEGLGRLSEELQVLLDCFIKLEADPSADPTWYVRGQLKRMAAMLLVRRD</sequence>
<name>A0A2S3X4K0_PSEPU</name>
<evidence type="ECO:0000313" key="2">
    <source>
        <dbReference type="Proteomes" id="UP000237230"/>
    </source>
</evidence>
<proteinExistence type="predicted"/>